<keyword evidence="3" id="KW-1185">Reference proteome</keyword>
<dbReference type="Proteomes" id="UP000001510">
    <property type="component" value="Chromosome"/>
</dbReference>
<evidence type="ECO:0000313" key="3">
    <source>
        <dbReference type="Proteomes" id="UP000001510"/>
    </source>
</evidence>
<organism evidence="2 3">
    <name type="scientific">Microcystis aeruginosa (strain NIES-843 / IAM M-2473)</name>
    <dbReference type="NCBI Taxonomy" id="449447"/>
    <lineage>
        <taxon>Bacteria</taxon>
        <taxon>Bacillati</taxon>
        <taxon>Cyanobacteriota</taxon>
        <taxon>Cyanophyceae</taxon>
        <taxon>Oscillatoriophycideae</taxon>
        <taxon>Chroococcales</taxon>
        <taxon>Microcystaceae</taxon>
        <taxon>Microcystis</taxon>
    </lineage>
</organism>
<protein>
    <submittedName>
        <fullName evidence="2">Uncharacterized protein</fullName>
    </submittedName>
</protein>
<accession>B0JMQ7</accession>
<evidence type="ECO:0000313" key="2">
    <source>
        <dbReference type="EMBL" id="BAG03342.1"/>
    </source>
</evidence>
<dbReference type="PaxDb" id="449447-MAE_35200"/>
<dbReference type="AlphaFoldDB" id="B0JMQ7"/>
<dbReference type="STRING" id="449447.MAE_35200"/>
<proteinExistence type="predicted"/>
<name>B0JMQ7_MICAN</name>
<dbReference type="EnsemblBacteria" id="BAG03342">
    <property type="protein sequence ID" value="BAG03342"/>
    <property type="gene ID" value="MAE_35200"/>
</dbReference>
<dbReference type="KEGG" id="mar:MAE_35200"/>
<sequence length="56" mass="5643">MTFSANPSYSGAGYGESRKSGFEAGGGKATSCSTVTGVGFGRELSRTGVGCGEWEL</sequence>
<gene>
    <name evidence="2" type="ordered locus">MAE_35200</name>
</gene>
<dbReference type="EMBL" id="AP009552">
    <property type="protein sequence ID" value="BAG03342.1"/>
    <property type="molecule type" value="Genomic_DNA"/>
</dbReference>
<evidence type="ECO:0000256" key="1">
    <source>
        <dbReference type="SAM" id="MobiDB-lite"/>
    </source>
</evidence>
<reference evidence="2 3" key="1">
    <citation type="journal article" date="2007" name="DNA Res.">
        <title>Complete genomic structure of the bloom-forming toxic cyanobacterium Microcystis aeruginosa NIES-843.</title>
        <authorList>
            <person name="Kaneko T."/>
            <person name="Nakajima N."/>
            <person name="Okamoto S."/>
            <person name="Suzuki I."/>
            <person name="Tanabe Y."/>
            <person name="Tamaoki M."/>
            <person name="Nakamura Y."/>
            <person name="Kasai F."/>
            <person name="Watanabe A."/>
            <person name="Kawashima K."/>
            <person name="Kishida Y."/>
            <person name="Ono A."/>
            <person name="Shimizu Y."/>
            <person name="Takahashi C."/>
            <person name="Minami C."/>
            <person name="Fujishiro T."/>
            <person name="Kohara M."/>
            <person name="Katoh M."/>
            <person name="Nakazaki N."/>
            <person name="Nakayama S."/>
            <person name="Yamada M."/>
            <person name="Tabata S."/>
            <person name="Watanabe M.M."/>
        </authorList>
    </citation>
    <scope>NUCLEOTIDE SEQUENCE [LARGE SCALE GENOMIC DNA]</scope>
    <source>
        <strain evidence="3">NIES-843 / IAM M-247</strain>
    </source>
</reference>
<feature type="region of interest" description="Disordered" evidence="1">
    <location>
        <begin position="1"/>
        <end position="32"/>
    </location>
</feature>
<dbReference type="RefSeq" id="WP_012266387.1">
    <property type="nucleotide sequence ID" value="NC_010296.1"/>
</dbReference>
<dbReference type="HOGENOM" id="CLU_3009249_0_0_3"/>